<protein>
    <submittedName>
        <fullName evidence="6">Developmentally-regulated gtp-binding protein 2</fullName>
    </submittedName>
</protein>
<dbReference type="NCBIfam" id="TIGR00231">
    <property type="entry name" value="small_GTP"/>
    <property type="match status" value="1"/>
</dbReference>
<evidence type="ECO:0000259" key="5">
    <source>
        <dbReference type="PROSITE" id="PS51880"/>
    </source>
</evidence>
<feature type="region of interest" description="Disordered" evidence="3">
    <location>
        <begin position="371"/>
        <end position="399"/>
    </location>
</feature>
<dbReference type="Gene3D" id="6.10.140.1070">
    <property type="match status" value="2"/>
</dbReference>
<dbReference type="PRINTS" id="PR00326">
    <property type="entry name" value="GTP1OBG"/>
</dbReference>
<dbReference type="InterPro" id="IPR006074">
    <property type="entry name" value="GTP1-OBG_CS"/>
</dbReference>
<evidence type="ECO:0000259" key="4">
    <source>
        <dbReference type="PROSITE" id="PS51710"/>
    </source>
</evidence>
<dbReference type="PROSITE" id="PS51880">
    <property type="entry name" value="TGS"/>
    <property type="match status" value="1"/>
</dbReference>
<dbReference type="PANTHER" id="PTHR43127">
    <property type="entry name" value="DEVELOPMENTALLY-REGULATED GTP-BINDING PROTEIN 2"/>
    <property type="match status" value="1"/>
</dbReference>
<dbReference type="InterPro" id="IPR004095">
    <property type="entry name" value="TGS"/>
</dbReference>
<dbReference type="InterPro" id="IPR005225">
    <property type="entry name" value="Small_GTP-bd"/>
</dbReference>
<dbReference type="SUPFAM" id="SSF52540">
    <property type="entry name" value="P-loop containing nucleoside triphosphate hydrolases"/>
    <property type="match status" value="1"/>
</dbReference>
<dbReference type="PROSITE" id="PS00905">
    <property type="entry name" value="GTP1_OBG"/>
    <property type="match status" value="1"/>
</dbReference>
<dbReference type="Pfam" id="PF16897">
    <property type="entry name" value="MMR_HSR1_Xtn"/>
    <property type="match status" value="1"/>
</dbReference>
<dbReference type="InterPro" id="IPR045001">
    <property type="entry name" value="DRG"/>
</dbReference>
<keyword evidence="2" id="KW-0342">GTP-binding</keyword>
<dbReference type="FunFam" id="3.40.50.300:FF:000740">
    <property type="entry name" value="Putative GTP-binding protein 1"/>
    <property type="match status" value="1"/>
</dbReference>
<dbReference type="Pfam" id="PF01926">
    <property type="entry name" value="MMR_HSR1"/>
    <property type="match status" value="1"/>
</dbReference>
<feature type="domain" description="TGS" evidence="5">
    <location>
        <begin position="287"/>
        <end position="365"/>
    </location>
</feature>
<accession>A0A061S548</accession>
<dbReference type="GO" id="GO:0003924">
    <property type="term" value="F:GTPase activity"/>
    <property type="evidence" value="ECO:0007669"/>
    <property type="project" value="InterPro"/>
</dbReference>
<dbReference type="EMBL" id="GBEZ01007557">
    <property type="protein sequence ID" value="JAC77916.1"/>
    <property type="molecule type" value="Transcribed_RNA"/>
</dbReference>
<proteinExistence type="predicted"/>
<keyword evidence="1" id="KW-0547">Nucleotide-binding</keyword>
<evidence type="ECO:0000256" key="2">
    <source>
        <dbReference type="ARBA" id="ARBA00023134"/>
    </source>
</evidence>
<dbReference type="GO" id="GO:0019003">
    <property type="term" value="F:GDP binding"/>
    <property type="evidence" value="ECO:0007669"/>
    <property type="project" value="UniProtKB-ARBA"/>
</dbReference>
<dbReference type="SUPFAM" id="SSF81271">
    <property type="entry name" value="TGS-like"/>
    <property type="match status" value="1"/>
</dbReference>
<dbReference type="AlphaFoldDB" id="A0A061S548"/>
<dbReference type="InterPro" id="IPR012676">
    <property type="entry name" value="TGS-like"/>
</dbReference>
<dbReference type="PROSITE" id="PS51710">
    <property type="entry name" value="G_OBG"/>
    <property type="match status" value="1"/>
</dbReference>
<dbReference type="Pfam" id="PF02824">
    <property type="entry name" value="TGS"/>
    <property type="match status" value="1"/>
</dbReference>
<dbReference type="FunFam" id="3.10.20.30:FF:000003">
    <property type="entry name" value="Developmentally-regulated GTP-binding protein 1"/>
    <property type="match status" value="1"/>
</dbReference>
<reference evidence="6" key="1">
    <citation type="submission" date="2014-05" db="EMBL/GenBank/DDBJ databases">
        <title>The transcriptome of the halophilic microalga Tetraselmis sp. GSL018 isolated from the Great Salt Lake, Utah.</title>
        <authorList>
            <person name="Jinkerson R.E."/>
            <person name="D'Adamo S."/>
            <person name="Posewitz M.C."/>
        </authorList>
    </citation>
    <scope>NUCLEOTIDE SEQUENCE</scope>
    <source>
        <strain evidence="6">GSL018</strain>
    </source>
</reference>
<name>A0A061S548_9CHLO</name>
<evidence type="ECO:0000256" key="3">
    <source>
        <dbReference type="SAM" id="MobiDB-lite"/>
    </source>
</evidence>
<dbReference type="InterPro" id="IPR006073">
    <property type="entry name" value="GTP-bd"/>
</dbReference>
<gene>
    <name evidence="6" type="ORF">TSPGSL018_16503</name>
</gene>
<dbReference type="InterPro" id="IPR027417">
    <property type="entry name" value="P-loop_NTPase"/>
</dbReference>
<dbReference type="GO" id="GO:0005525">
    <property type="term" value="F:GTP binding"/>
    <property type="evidence" value="ECO:0007669"/>
    <property type="project" value="UniProtKB-KW"/>
</dbReference>
<evidence type="ECO:0000313" key="6">
    <source>
        <dbReference type="EMBL" id="JAC77916.1"/>
    </source>
</evidence>
<dbReference type="CDD" id="cd01896">
    <property type="entry name" value="DRG"/>
    <property type="match status" value="1"/>
</dbReference>
<dbReference type="InterPro" id="IPR031167">
    <property type="entry name" value="G_OBG"/>
</dbReference>
<evidence type="ECO:0000256" key="1">
    <source>
        <dbReference type="ARBA" id="ARBA00022741"/>
    </source>
</evidence>
<organism evidence="6">
    <name type="scientific">Tetraselmis sp. GSL018</name>
    <dbReference type="NCBI Taxonomy" id="582737"/>
    <lineage>
        <taxon>Eukaryota</taxon>
        <taxon>Viridiplantae</taxon>
        <taxon>Chlorophyta</taxon>
        <taxon>core chlorophytes</taxon>
        <taxon>Chlorodendrophyceae</taxon>
        <taxon>Chlorodendrales</taxon>
        <taxon>Chlorodendraceae</taxon>
        <taxon>Tetraselmis</taxon>
    </lineage>
</organism>
<dbReference type="InterPro" id="IPR012675">
    <property type="entry name" value="Beta-grasp_dom_sf"/>
</dbReference>
<dbReference type="Gene3D" id="3.10.20.30">
    <property type="match status" value="1"/>
</dbReference>
<dbReference type="InterPro" id="IPR031662">
    <property type="entry name" value="GTP-binding_2"/>
</dbReference>
<feature type="domain" description="OBG-type G" evidence="4">
    <location>
        <begin position="62"/>
        <end position="287"/>
    </location>
</feature>
<sequence>MGILEKIKEIELEMSRTQKNKATEYHLGQLKAKLAKLRTELQAPAKGSSGGEGFDVQKFGDGRVALIGFPSVGKSTLLTQLTGTKSESAAYEFTTLTCIPGVIHYNDAKIQLLDLPGIIEGAAQGKGRGRQVIAVAKSADLVLMVLDASKSTGHKEILTRELESVGIRLNQNPPDVYLKVKKTGGIHFNSTVPLKSIDETMVMKILQEYKIHNCEILFREDCNVDQLIDVIEGNRKYVRCIYVYNKIDVCSMEEVETIARMPNSIPISCYQELNLDGLLKEVWDALALVRVYTKKQGCKPDFDEPVVLTAGRGGTLLSNFCDHIHRSLHKQFKYALVWGTSVKHYPQRVGLQHQLHDEDVVQIVKDKTAAGEDGRGRFKTQSDAPLRISDRVKKPSLKT</sequence>